<dbReference type="HOGENOM" id="CLU_462351_0_0_1"/>
<feature type="region of interest" description="Disordered" evidence="2">
    <location>
        <begin position="81"/>
        <end position="148"/>
    </location>
</feature>
<keyword evidence="1" id="KW-0175">Coiled coil</keyword>
<dbReference type="eggNOG" id="ENOG502T16Q">
    <property type="taxonomic scope" value="Eukaryota"/>
</dbReference>
<evidence type="ECO:0000313" key="3">
    <source>
        <dbReference type="EMBL" id="EPQ51308.1"/>
    </source>
</evidence>
<evidence type="ECO:0000313" key="4">
    <source>
        <dbReference type="Proteomes" id="UP000030669"/>
    </source>
</evidence>
<protein>
    <submittedName>
        <fullName evidence="3">Uncharacterized protein</fullName>
    </submittedName>
</protein>
<accession>S7PV10</accession>
<evidence type="ECO:0000256" key="2">
    <source>
        <dbReference type="SAM" id="MobiDB-lite"/>
    </source>
</evidence>
<feature type="compositionally biased region" description="Polar residues" evidence="2">
    <location>
        <begin position="131"/>
        <end position="146"/>
    </location>
</feature>
<dbReference type="EMBL" id="KB469311">
    <property type="protein sequence ID" value="EPQ51308.1"/>
    <property type="molecule type" value="Genomic_DNA"/>
</dbReference>
<dbReference type="AlphaFoldDB" id="S7PV10"/>
<dbReference type="KEGG" id="gtr:GLOTRDRAFT_96482"/>
<dbReference type="GeneID" id="19309856"/>
<name>S7PV10_GLOTA</name>
<evidence type="ECO:0000256" key="1">
    <source>
        <dbReference type="SAM" id="Coils"/>
    </source>
</evidence>
<organism evidence="3 4">
    <name type="scientific">Gloeophyllum trabeum (strain ATCC 11539 / FP-39264 / Madison 617)</name>
    <name type="common">Brown rot fungus</name>
    <dbReference type="NCBI Taxonomy" id="670483"/>
    <lineage>
        <taxon>Eukaryota</taxon>
        <taxon>Fungi</taxon>
        <taxon>Dikarya</taxon>
        <taxon>Basidiomycota</taxon>
        <taxon>Agaricomycotina</taxon>
        <taxon>Agaricomycetes</taxon>
        <taxon>Gloeophyllales</taxon>
        <taxon>Gloeophyllaceae</taxon>
        <taxon>Gloeophyllum</taxon>
    </lineage>
</organism>
<proteinExistence type="predicted"/>
<sequence>MYRATVEQQLREEQKEKEELLAVVHAEQDRMRREQEAWNEQLADGQRRMHAMMNFIKAREAAEKAAAERMQAMQAALAEAEEQRQHELAEAEARHAGSAKRQTELAQLMSKIGGSIHTPASHPEGEPTGTMGPNQRAMSSPPTSSRAYRLTDQELQSLRCNGRKKNAWQTLHALNMDPDPTGPQPPITASPPAPEALEEALDEVLEQFAPGSLGTGYRPISRETRRKQPNVANECKEEYTKLKERNPEVHKDYLDLCRETVRKALDIKMDSDIAMKPRADTIAVEAYNDGGPDGPDRDNLCIDMGAAVKDSQWNQRLVEILVERAHILCDQRLARGYSMEAHADWIDHLRGEWWSVQPKYGRDGTVEDQDELCGRLQTKYSGTHKKAGAHPAPWDQTITIKSERGELDTLFWTYLRSIIVWYGEDGMSSDDTDEETDGFRVRKMSWRRDIERELKIVDDQRDADGIKDNCGSKPAPRSRGEPCGTTQRQPPVRLPSSFYDSQWLNDPQHGVLRRDRSLGIAEQLDCLHIHACNVRVTALERAIELQDKYATSRRALRICVPHLQWWPPTLLWDADFIDIG</sequence>
<dbReference type="Proteomes" id="UP000030669">
    <property type="component" value="Unassembled WGS sequence"/>
</dbReference>
<keyword evidence="4" id="KW-1185">Reference proteome</keyword>
<reference evidence="3 4" key="1">
    <citation type="journal article" date="2012" name="Science">
        <title>The Paleozoic origin of enzymatic lignin decomposition reconstructed from 31 fungal genomes.</title>
        <authorList>
            <person name="Floudas D."/>
            <person name="Binder M."/>
            <person name="Riley R."/>
            <person name="Barry K."/>
            <person name="Blanchette R.A."/>
            <person name="Henrissat B."/>
            <person name="Martinez A.T."/>
            <person name="Otillar R."/>
            <person name="Spatafora J.W."/>
            <person name="Yadav J.S."/>
            <person name="Aerts A."/>
            <person name="Benoit I."/>
            <person name="Boyd A."/>
            <person name="Carlson A."/>
            <person name="Copeland A."/>
            <person name="Coutinho P.M."/>
            <person name="de Vries R.P."/>
            <person name="Ferreira P."/>
            <person name="Findley K."/>
            <person name="Foster B."/>
            <person name="Gaskell J."/>
            <person name="Glotzer D."/>
            <person name="Gorecki P."/>
            <person name="Heitman J."/>
            <person name="Hesse C."/>
            <person name="Hori C."/>
            <person name="Igarashi K."/>
            <person name="Jurgens J.A."/>
            <person name="Kallen N."/>
            <person name="Kersten P."/>
            <person name="Kohler A."/>
            <person name="Kuees U."/>
            <person name="Kumar T.K.A."/>
            <person name="Kuo A."/>
            <person name="LaButti K."/>
            <person name="Larrondo L.F."/>
            <person name="Lindquist E."/>
            <person name="Ling A."/>
            <person name="Lombard V."/>
            <person name="Lucas S."/>
            <person name="Lundell T."/>
            <person name="Martin R."/>
            <person name="McLaughlin D.J."/>
            <person name="Morgenstern I."/>
            <person name="Morin E."/>
            <person name="Murat C."/>
            <person name="Nagy L.G."/>
            <person name="Nolan M."/>
            <person name="Ohm R.A."/>
            <person name="Patyshakuliyeva A."/>
            <person name="Rokas A."/>
            <person name="Ruiz-Duenas F.J."/>
            <person name="Sabat G."/>
            <person name="Salamov A."/>
            <person name="Samejima M."/>
            <person name="Schmutz J."/>
            <person name="Slot J.C."/>
            <person name="St John F."/>
            <person name="Stenlid J."/>
            <person name="Sun H."/>
            <person name="Sun S."/>
            <person name="Syed K."/>
            <person name="Tsang A."/>
            <person name="Wiebenga A."/>
            <person name="Young D."/>
            <person name="Pisabarro A."/>
            <person name="Eastwood D.C."/>
            <person name="Martin F."/>
            <person name="Cullen D."/>
            <person name="Grigoriev I.V."/>
            <person name="Hibbett D.S."/>
        </authorList>
    </citation>
    <scope>NUCLEOTIDE SEQUENCE [LARGE SCALE GENOMIC DNA]</scope>
    <source>
        <strain evidence="3 4">ATCC 11539</strain>
    </source>
</reference>
<feature type="coiled-coil region" evidence="1">
    <location>
        <begin position="3"/>
        <end position="30"/>
    </location>
</feature>
<dbReference type="RefSeq" id="XP_007870285.1">
    <property type="nucleotide sequence ID" value="XM_007872094.1"/>
</dbReference>
<dbReference type="OMA" id="EWANITA"/>
<dbReference type="OrthoDB" id="3269403at2759"/>
<feature type="region of interest" description="Disordered" evidence="2">
    <location>
        <begin position="463"/>
        <end position="491"/>
    </location>
</feature>
<feature type="compositionally biased region" description="Basic and acidic residues" evidence="2">
    <location>
        <begin position="81"/>
        <end position="95"/>
    </location>
</feature>
<gene>
    <name evidence="3" type="ORF">GLOTRDRAFT_96482</name>
</gene>